<dbReference type="EMBL" id="JAWDJW010000332">
    <property type="protein sequence ID" value="KAK3080964.1"/>
    <property type="molecule type" value="Genomic_DNA"/>
</dbReference>
<feature type="non-terminal residue" evidence="1">
    <location>
        <position position="1"/>
    </location>
</feature>
<sequence>NDFMGAFFDFDAASGADSEAEVDAEAEVEVEVNLGTAVMSITGVGLDGMVSNRDDEMADGLGVTSTIDNGDGGGILGEISGPEGKEAEDQAAEGGLKLAGGVTQKKSAENVMMIGLDDVTSSKHGAAARNADQITESEPRANQYWHGW</sequence>
<name>A0ACC3DWJ2_9PEZI</name>
<comment type="caution">
    <text evidence="1">The sequence shown here is derived from an EMBL/GenBank/DDBJ whole genome shotgun (WGS) entry which is preliminary data.</text>
</comment>
<protein>
    <submittedName>
        <fullName evidence="1">Uncharacterized protein</fullName>
    </submittedName>
</protein>
<gene>
    <name evidence="1" type="ORF">LTS18_011464</name>
</gene>
<reference evidence="1" key="1">
    <citation type="submission" date="2024-09" db="EMBL/GenBank/DDBJ databases">
        <title>Black Yeasts Isolated from many extreme environments.</title>
        <authorList>
            <person name="Coleine C."/>
            <person name="Stajich J.E."/>
            <person name="Selbmann L."/>
        </authorList>
    </citation>
    <scope>NUCLEOTIDE SEQUENCE</scope>
    <source>
        <strain evidence="1">CCFEE 5737</strain>
    </source>
</reference>
<evidence type="ECO:0000313" key="2">
    <source>
        <dbReference type="Proteomes" id="UP001186974"/>
    </source>
</evidence>
<proteinExistence type="predicted"/>
<evidence type="ECO:0000313" key="1">
    <source>
        <dbReference type="EMBL" id="KAK3080964.1"/>
    </source>
</evidence>
<keyword evidence="2" id="KW-1185">Reference proteome</keyword>
<accession>A0ACC3DWJ2</accession>
<organism evidence="1 2">
    <name type="scientific">Coniosporium uncinatum</name>
    <dbReference type="NCBI Taxonomy" id="93489"/>
    <lineage>
        <taxon>Eukaryota</taxon>
        <taxon>Fungi</taxon>
        <taxon>Dikarya</taxon>
        <taxon>Ascomycota</taxon>
        <taxon>Pezizomycotina</taxon>
        <taxon>Dothideomycetes</taxon>
        <taxon>Dothideomycetes incertae sedis</taxon>
        <taxon>Coniosporium</taxon>
    </lineage>
</organism>
<dbReference type="Proteomes" id="UP001186974">
    <property type="component" value="Unassembled WGS sequence"/>
</dbReference>